<dbReference type="Proteomes" id="UP000017836">
    <property type="component" value="Unassembled WGS sequence"/>
</dbReference>
<accession>W1PZW3</accession>
<dbReference type="InterPro" id="IPR013201">
    <property type="entry name" value="Prot_inhib_I29"/>
</dbReference>
<keyword evidence="5" id="KW-1185">Reference proteome</keyword>
<feature type="chain" id="PRO_5018562704" description="Cathepsin propeptide inhibitor domain-containing protein" evidence="2">
    <location>
        <begin position="26"/>
        <end position="164"/>
    </location>
</feature>
<gene>
    <name evidence="4" type="ORF">AMTR_s00021p00178760</name>
</gene>
<dbReference type="InterPro" id="IPR038765">
    <property type="entry name" value="Papain-like_cys_pep_sf"/>
</dbReference>
<protein>
    <recommendedName>
        <fullName evidence="3">Cathepsin propeptide inhibitor domain-containing protein</fullName>
    </recommendedName>
</protein>
<organism evidence="4 5">
    <name type="scientific">Amborella trichopoda</name>
    <dbReference type="NCBI Taxonomy" id="13333"/>
    <lineage>
        <taxon>Eukaryota</taxon>
        <taxon>Viridiplantae</taxon>
        <taxon>Streptophyta</taxon>
        <taxon>Embryophyta</taxon>
        <taxon>Tracheophyta</taxon>
        <taxon>Spermatophyta</taxon>
        <taxon>Magnoliopsida</taxon>
        <taxon>Amborellales</taxon>
        <taxon>Amborellaceae</taxon>
        <taxon>Amborella</taxon>
    </lineage>
</organism>
<dbReference type="GO" id="GO:0006508">
    <property type="term" value="P:proteolysis"/>
    <property type="evidence" value="ECO:0007669"/>
    <property type="project" value="InterPro"/>
</dbReference>
<dbReference type="OMA" id="ARHERWT"/>
<proteinExistence type="inferred from homology"/>
<dbReference type="AlphaFoldDB" id="W1PZW3"/>
<dbReference type="GO" id="GO:0008234">
    <property type="term" value="F:cysteine-type peptidase activity"/>
    <property type="evidence" value="ECO:0007669"/>
    <property type="project" value="InterPro"/>
</dbReference>
<dbReference type="EMBL" id="KI392560">
    <property type="protein sequence ID" value="ERN13993.1"/>
    <property type="molecule type" value="Genomic_DNA"/>
</dbReference>
<dbReference type="InterPro" id="IPR013128">
    <property type="entry name" value="Peptidase_C1A"/>
</dbReference>
<dbReference type="InterPro" id="IPR000668">
    <property type="entry name" value="Peptidase_C1A_C"/>
</dbReference>
<dbReference type="Gene3D" id="1.10.287.2250">
    <property type="match status" value="1"/>
</dbReference>
<evidence type="ECO:0000256" key="2">
    <source>
        <dbReference type="SAM" id="SignalP"/>
    </source>
</evidence>
<dbReference type="Gramene" id="ERN13993">
    <property type="protein sequence ID" value="ERN13993"/>
    <property type="gene ID" value="AMTR_s00021p00178760"/>
</dbReference>
<name>W1PZW3_AMBTC</name>
<dbReference type="eggNOG" id="KOG1543">
    <property type="taxonomic scope" value="Eukaryota"/>
</dbReference>
<feature type="domain" description="Cathepsin propeptide inhibitor" evidence="3">
    <location>
        <begin position="40"/>
        <end position="97"/>
    </location>
</feature>
<dbReference type="PANTHER" id="PTHR12411">
    <property type="entry name" value="CYSTEINE PROTEASE FAMILY C1-RELATED"/>
    <property type="match status" value="1"/>
</dbReference>
<dbReference type="Pfam" id="PF08246">
    <property type="entry name" value="Inhibitor_I29"/>
    <property type="match status" value="1"/>
</dbReference>
<dbReference type="SUPFAM" id="SSF54001">
    <property type="entry name" value="Cysteine proteinases"/>
    <property type="match status" value="1"/>
</dbReference>
<evidence type="ECO:0000259" key="3">
    <source>
        <dbReference type="SMART" id="SM00848"/>
    </source>
</evidence>
<comment type="similarity">
    <text evidence="1">Belongs to the peptidase C1 family.</text>
</comment>
<evidence type="ECO:0000313" key="5">
    <source>
        <dbReference type="Proteomes" id="UP000017836"/>
    </source>
</evidence>
<feature type="signal peptide" evidence="2">
    <location>
        <begin position="1"/>
        <end position="25"/>
    </location>
</feature>
<dbReference type="STRING" id="13333.W1PZW3"/>
<dbReference type="Pfam" id="PF00112">
    <property type="entry name" value="Peptidase_C1"/>
    <property type="match status" value="1"/>
</dbReference>
<dbReference type="SMART" id="SM00848">
    <property type="entry name" value="Inhibitor_I29"/>
    <property type="match status" value="1"/>
</dbReference>
<keyword evidence="2" id="KW-0732">Signal</keyword>
<reference evidence="5" key="1">
    <citation type="journal article" date="2013" name="Science">
        <title>The Amborella genome and the evolution of flowering plants.</title>
        <authorList>
            <consortium name="Amborella Genome Project"/>
        </authorList>
    </citation>
    <scope>NUCLEOTIDE SEQUENCE [LARGE SCALE GENOMIC DNA]</scope>
</reference>
<evidence type="ECO:0000256" key="1">
    <source>
        <dbReference type="ARBA" id="ARBA00008455"/>
    </source>
</evidence>
<sequence length="164" mass="18291">MASPLAQFALTLMVAITCTASLAYSQAPSPSPTDEIGARFEDWMALHGRTYDKPEEKERRFLIFRQNVEFIDSFNMAKNHSFELSANGFTDMTNKEFVAKYMGLKPQKQGGSEMDDVEFGHGNVTHIPGSMDWRQKGAVTAVKNQGNCGSYSSQSSIFFKHLTC</sequence>
<evidence type="ECO:0000313" key="4">
    <source>
        <dbReference type="EMBL" id="ERN13993.1"/>
    </source>
</evidence>
<dbReference type="HOGENOM" id="CLU_012184_7_6_1"/>
<dbReference type="Gene3D" id="3.90.70.10">
    <property type="entry name" value="Cysteine proteinases"/>
    <property type="match status" value="1"/>
</dbReference>